<evidence type="ECO:0000256" key="6">
    <source>
        <dbReference type="ARBA" id="ARBA00022814"/>
    </source>
</evidence>
<sequence>MHIFPETLPLEADANDSQWRPQLELAWAAARAAGELITDARENDDLSFDRKDHMELVTSADIAADELIVKMILGRFSDHVILSEETHNDLATITDLDAPTWIIDPIDGTVNYAYGHFQSAVSIGFAEGGRLRAAVVYAPFLREVFYACEKGGAYLLRRGLDNELVHQRIAVSEQTELSRSLIATGFPYDQRNIGPMMRRLSAVAIQCGGLRRLGSAALDICWVACGRFDAYYESIKPWDYAAGLLILTEAGGRSGFHSPPPEGRCELLHGDDRLVSTPALFDELKALLEQA</sequence>
<dbReference type="InterPro" id="IPR020583">
    <property type="entry name" value="Inositol_monoP_metal-BS"/>
</dbReference>
<dbReference type="RefSeq" id="WP_344805322.1">
    <property type="nucleotide sequence ID" value="NZ_BAABBO010000007.1"/>
</dbReference>
<dbReference type="PRINTS" id="PR00377">
    <property type="entry name" value="IMPHPHTASES"/>
</dbReference>
<keyword evidence="4 8" id="KW-0479">Metal-binding</keyword>
<accession>A0ABP7P4J7</accession>
<comment type="catalytic activity">
    <reaction evidence="1 8">
        <text>a myo-inositol phosphate + H2O = myo-inositol + phosphate</text>
        <dbReference type="Rhea" id="RHEA:24056"/>
        <dbReference type="ChEBI" id="CHEBI:15377"/>
        <dbReference type="ChEBI" id="CHEBI:17268"/>
        <dbReference type="ChEBI" id="CHEBI:43474"/>
        <dbReference type="ChEBI" id="CHEBI:84139"/>
        <dbReference type="EC" id="3.1.3.25"/>
    </reaction>
</comment>
<reference evidence="10" key="1">
    <citation type="journal article" date="2019" name="Int. J. Syst. Evol. Microbiol.">
        <title>The Global Catalogue of Microorganisms (GCM) 10K type strain sequencing project: providing services to taxonomists for standard genome sequencing and annotation.</title>
        <authorList>
            <consortium name="The Broad Institute Genomics Platform"/>
            <consortium name="The Broad Institute Genome Sequencing Center for Infectious Disease"/>
            <person name="Wu L."/>
            <person name="Ma J."/>
        </authorList>
    </citation>
    <scope>NUCLEOTIDE SEQUENCE [LARGE SCALE GENOMIC DNA]</scope>
    <source>
        <strain evidence="10">JCM 17555</strain>
    </source>
</reference>
<keyword evidence="6" id="KW-0805">Transcription regulation</keyword>
<protein>
    <recommendedName>
        <fullName evidence="8">Inositol-1-monophosphatase</fullName>
        <ecNumber evidence="8">3.1.3.25</ecNumber>
    </recommendedName>
</protein>
<evidence type="ECO:0000256" key="7">
    <source>
        <dbReference type="ARBA" id="ARBA00022842"/>
    </source>
</evidence>
<evidence type="ECO:0000256" key="2">
    <source>
        <dbReference type="ARBA" id="ARBA00001946"/>
    </source>
</evidence>
<dbReference type="PANTHER" id="PTHR20854:SF4">
    <property type="entry name" value="INOSITOL-1-MONOPHOSPHATASE-RELATED"/>
    <property type="match status" value="1"/>
</dbReference>
<keyword evidence="6" id="KW-0804">Transcription</keyword>
<evidence type="ECO:0000256" key="3">
    <source>
        <dbReference type="ARBA" id="ARBA00009759"/>
    </source>
</evidence>
<evidence type="ECO:0000313" key="9">
    <source>
        <dbReference type="EMBL" id="GAA3959532.1"/>
    </source>
</evidence>
<proteinExistence type="inferred from homology"/>
<keyword evidence="7 8" id="KW-0460">Magnesium</keyword>
<dbReference type="Gene3D" id="3.40.190.80">
    <property type="match status" value="1"/>
</dbReference>
<dbReference type="Gene3D" id="3.30.540.10">
    <property type="entry name" value="Fructose-1,6-Bisphosphatase, subunit A, domain 1"/>
    <property type="match status" value="1"/>
</dbReference>
<dbReference type="SUPFAM" id="SSF56655">
    <property type="entry name" value="Carbohydrate phosphatase"/>
    <property type="match status" value="1"/>
</dbReference>
<dbReference type="InterPro" id="IPR000760">
    <property type="entry name" value="Inositol_monophosphatase-like"/>
</dbReference>
<dbReference type="PANTHER" id="PTHR20854">
    <property type="entry name" value="INOSITOL MONOPHOSPHATASE"/>
    <property type="match status" value="1"/>
</dbReference>
<organism evidence="9 10">
    <name type="scientific">Allohahella marinimesophila</name>
    <dbReference type="NCBI Taxonomy" id="1054972"/>
    <lineage>
        <taxon>Bacteria</taxon>
        <taxon>Pseudomonadati</taxon>
        <taxon>Pseudomonadota</taxon>
        <taxon>Gammaproteobacteria</taxon>
        <taxon>Oceanospirillales</taxon>
        <taxon>Hahellaceae</taxon>
        <taxon>Allohahella</taxon>
    </lineage>
</organism>
<comment type="similarity">
    <text evidence="3 8">Belongs to the inositol monophosphatase superfamily.</text>
</comment>
<evidence type="ECO:0000313" key="10">
    <source>
        <dbReference type="Proteomes" id="UP001501337"/>
    </source>
</evidence>
<dbReference type="Pfam" id="PF00459">
    <property type="entry name" value="Inositol_P"/>
    <property type="match status" value="1"/>
</dbReference>
<dbReference type="PROSITE" id="PS00630">
    <property type="entry name" value="IMP_2"/>
    <property type="match status" value="1"/>
</dbReference>
<comment type="caution">
    <text evidence="9">The sequence shown here is derived from an EMBL/GenBank/DDBJ whole genome shotgun (WGS) entry which is preliminary data.</text>
</comment>
<gene>
    <name evidence="9" type="ORF">GCM10022278_17240</name>
</gene>
<dbReference type="InterPro" id="IPR033942">
    <property type="entry name" value="IMPase"/>
</dbReference>
<evidence type="ECO:0000256" key="5">
    <source>
        <dbReference type="ARBA" id="ARBA00022801"/>
    </source>
</evidence>
<dbReference type="EC" id="3.1.3.25" evidence="8"/>
<dbReference type="PROSITE" id="PS00629">
    <property type="entry name" value="IMP_1"/>
    <property type="match status" value="1"/>
</dbReference>
<evidence type="ECO:0000256" key="1">
    <source>
        <dbReference type="ARBA" id="ARBA00001033"/>
    </source>
</evidence>
<dbReference type="InterPro" id="IPR020550">
    <property type="entry name" value="Inositol_monophosphatase_CS"/>
</dbReference>
<dbReference type="Proteomes" id="UP001501337">
    <property type="component" value="Unassembled WGS sequence"/>
</dbReference>
<evidence type="ECO:0000256" key="8">
    <source>
        <dbReference type="RuleBase" id="RU364068"/>
    </source>
</evidence>
<dbReference type="CDD" id="cd01639">
    <property type="entry name" value="IMPase"/>
    <property type="match status" value="1"/>
</dbReference>
<keyword evidence="10" id="KW-1185">Reference proteome</keyword>
<dbReference type="EMBL" id="BAABBO010000007">
    <property type="protein sequence ID" value="GAA3959532.1"/>
    <property type="molecule type" value="Genomic_DNA"/>
</dbReference>
<keyword evidence="6" id="KW-0889">Transcription antitermination</keyword>
<name>A0ABP7P4J7_9GAMM</name>
<evidence type="ECO:0000256" key="4">
    <source>
        <dbReference type="ARBA" id="ARBA00022723"/>
    </source>
</evidence>
<keyword evidence="5 8" id="KW-0378">Hydrolase</keyword>
<comment type="cofactor">
    <cofactor evidence="2 8">
        <name>Mg(2+)</name>
        <dbReference type="ChEBI" id="CHEBI:18420"/>
    </cofactor>
</comment>